<reference evidence="1" key="1">
    <citation type="submission" date="2021-06" db="EMBL/GenBank/DDBJ databases">
        <title>Parelaphostrongylus tenuis whole genome reference sequence.</title>
        <authorList>
            <person name="Garwood T.J."/>
            <person name="Larsen P.A."/>
            <person name="Fountain-Jones N.M."/>
            <person name="Garbe J.R."/>
            <person name="Macchietto M.G."/>
            <person name="Kania S.A."/>
            <person name="Gerhold R.W."/>
            <person name="Richards J.E."/>
            <person name="Wolf T.M."/>
        </authorList>
    </citation>
    <scope>NUCLEOTIDE SEQUENCE</scope>
    <source>
        <strain evidence="1">MNPRO001-30</strain>
        <tissue evidence="1">Meninges</tissue>
    </source>
</reference>
<gene>
    <name evidence="1" type="ORF">KIN20_019894</name>
</gene>
<keyword evidence="2" id="KW-1185">Reference proteome</keyword>
<protein>
    <submittedName>
        <fullName evidence="1">Uncharacterized protein</fullName>
    </submittedName>
</protein>
<comment type="caution">
    <text evidence="1">The sequence shown here is derived from an EMBL/GenBank/DDBJ whole genome shotgun (WGS) entry which is preliminary data.</text>
</comment>
<dbReference type="EMBL" id="JAHQIW010003976">
    <property type="protein sequence ID" value="KAJ1360812.1"/>
    <property type="molecule type" value="Genomic_DNA"/>
</dbReference>
<accession>A0AAD5MLT2</accession>
<name>A0AAD5MLT2_PARTN</name>
<organism evidence="1 2">
    <name type="scientific">Parelaphostrongylus tenuis</name>
    <name type="common">Meningeal worm</name>
    <dbReference type="NCBI Taxonomy" id="148309"/>
    <lineage>
        <taxon>Eukaryota</taxon>
        <taxon>Metazoa</taxon>
        <taxon>Ecdysozoa</taxon>
        <taxon>Nematoda</taxon>
        <taxon>Chromadorea</taxon>
        <taxon>Rhabditida</taxon>
        <taxon>Rhabditina</taxon>
        <taxon>Rhabditomorpha</taxon>
        <taxon>Strongyloidea</taxon>
        <taxon>Metastrongylidae</taxon>
        <taxon>Parelaphostrongylus</taxon>
    </lineage>
</organism>
<evidence type="ECO:0000313" key="1">
    <source>
        <dbReference type="EMBL" id="KAJ1360812.1"/>
    </source>
</evidence>
<sequence>MLDCRIFNFSQIKVNILNECEDNERETRMIASEENETLSNVSQKENFVNTRSQRLRKESICDCGYADFEANSVNIIYLKS</sequence>
<evidence type="ECO:0000313" key="2">
    <source>
        <dbReference type="Proteomes" id="UP001196413"/>
    </source>
</evidence>
<proteinExistence type="predicted"/>
<dbReference type="Proteomes" id="UP001196413">
    <property type="component" value="Unassembled WGS sequence"/>
</dbReference>
<dbReference type="AlphaFoldDB" id="A0AAD5MLT2"/>